<dbReference type="CDD" id="cd03250">
    <property type="entry name" value="ABCC_MRP_domain1"/>
    <property type="match status" value="1"/>
</dbReference>
<accession>A0A8B6FDM6</accession>
<dbReference type="CDD" id="cd18601">
    <property type="entry name" value="ABC_6TM_MRP4_D2_like"/>
    <property type="match status" value="1"/>
</dbReference>
<dbReference type="FunFam" id="1.20.1560.10:FF:000014">
    <property type="entry name" value="Multidrug resistance-associated protein member 4"/>
    <property type="match status" value="1"/>
</dbReference>
<dbReference type="Proteomes" id="UP000596742">
    <property type="component" value="Unassembled WGS sequence"/>
</dbReference>
<dbReference type="InterPro" id="IPR011527">
    <property type="entry name" value="ABC1_TM_dom"/>
</dbReference>
<comment type="similarity">
    <text evidence="2">Belongs to the ABC transporter superfamily. ABCC family. Conjugate transporter (TC 3.A.1.208) subfamily.</text>
</comment>
<dbReference type="InterPro" id="IPR050173">
    <property type="entry name" value="ABC_transporter_C-like"/>
</dbReference>
<dbReference type="OrthoDB" id="6500128at2759"/>
<dbReference type="GO" id="GO:0005524">
    <property type="term" value="F:ATP binding"/>
    <property type="evidence" value="ECO:0007669"/>
    <property type="project" value="UniProtKB-KW"/>
</dbReference>
<dbReference type="InterPro" id="IPR036640">
    <property type="entry name" value="ABC1_TM_sf"/>
</dbReference>
<evidence type="ECO:0000256" key="1">
    <source>
        <dbReference type="ARBA" id="ARBA00004141"/>
    </source>
</evidence>
<dbReference type="Pfam" id="PF00664">
    <property type="entry name" value="ABC_membrane"/>
    <property type="match status" value="1"/>
</dbReference>
<reference evidence="12" key="1">
    <citation type="submission" date="2018-11" db="EMBL/GenBank/DDBJ databases">
        <authorList>
            <person name="Alioto T."/>
            <person name="Alioto T."/>
        </authorList>
    </citation>
    <scope>NUCLEOTIDE SEQUENCE</scope>
</reference>
<feature type="transmembrane region" description="Helical" evidence="9">
    <location>
        <begin position="662"/>
        <end position="681"/>
    </location>
</feature>
<keyword evidence="8 9" id="KW-0472">Membrane</keyword>
<dbReference type="PANTHER" id="PTHR24223">
    <property type="entry name" value="ATP-BINDING CASSETTE SUB-FAMILY C"/>
    <property type="match status" value="1"/>
</dbReference>
<evidence type="ECO:0000256" key="9">
    <source>
        <dbReference type="SAM" id="Phobius"/>
    </source>
</evidence>
<dbReference type="PROSITE" id="PS50929">
    <property type="entry name" value="ABC_TM1F"/>
    <property type="match status" value="1"/>
</dbReference>
<evidence type="ECO:0000256" key="3">
    <source>
        <dbReference type="ARBA" id="ARBA00022448"/>
    </source>
</evidence>
<dbReference type="InterPro" id="IPR047083">
    <property type="entry name" value="ABCC4_TMD2"/>
</dbReference>
<dbReference type="FunFam" id="3.40.50.300:FF:000163">
    <property type="entry name" value="Multidrug resistance-associated protein member 4"/>
    <property type="match status" value="1"/>
</dbReference>
<dbReference type="SUPFAM" id="SSF52540">
    <property type="entry name" value="P-loop containing nucleoside triphosphate hydrolases"/>
    <property type="match status" value="2"/>
</dbReference>
<feature type="transmembrane region" description="Helical" evidence="9">
    <location>
        <begin position="634"/>
        <end position="656"/>
    </location>
</feature>
<dbReference type="GO" id="GO:0016887">
    <property type="term" value="F:ATP hydrolysis activity"/>
    <property type="evidence" value="ECO:0007669"/>
    <property type="project" value="InterPro"/>
</dbReference>
<protein>
    <submittedName>
        <fullName evidence="12">ATP-binding cassette, subfamily C (CFTR/MRP), member 4</fullName>
    </submittedName>
</protein>
<feature type="domain" description="ABC transporter" evidence="10">
    <location>
        <begin position="202"/>
        <end position="425"/>
    </location>
</feature>
<keyword evidence="4 9" id="KW-0812">Transmembrane</keyword>
<dbReference type="Gene3D" id="1.20.1560.10">
    <property type="entry name" value="ABC transporter type 1, transmembrane domain"/>
    <property type="match status" value="1"/>
</dbReference>
<feature type="transmembrane region" description="Helical" evidence="9">
    <location>
        <begin position="564"/>
        <end position="590"/>
    </location>
</feature>
<name>A0A8B6FDM6_MYTGA</name>
<dbReference type="AlphaFoldDB" id="A0A8B6FDM6"/>
<dbReference type="InterPro" id="IPR003439">
    <property type="entry name" value="ABC_transporter-like_ATP-bd"/>
</dbReference>
<feature type="transmembrane region" description="Helical" evidence="9">
    <location>
        <begin position="776"/>
        <end position="796"/>
    </location>
</feature>
<evidence type="ECO:0000256" key="7">
    <source>
        <dbReference type="ARBA" id="ARBA00022989"/>
    </source>
</evidence>
<evidence type="ECO:0000256" key="8">
    <source>
        <dbReference type="ARBA" id="ARBA00023136"/>
    </source>
</evidence>
<dbReference type="Gene3D" id="3.40.50.300">
    <property type="entry name" value="P-loop containing nucleotide triphosphate hydrolases"/>
    <property type="match status" value="2"/>
</dbReference>
<keyword evidence="3" id="KW-0813">Transport</keyword>
<keyword evidence="13" id="KW-1185">Reference proteome</keyword>
<evidence type="ECO:0000256" key="5">
    <source>
        <dbReference type="ARBA" id="ARBA00022741"/>
    </source>
</evidence>
<dbReference type="GO" id="GO:0140359">
    <property type="term" value="F:ABC-type transporter activity"/>
    <property type="evidence" value="ECO:0007669"/>
    <property type="project" value="InterPro"/>
</dbReference>
<dbReference type="PROSITE" id="PS50893">
    <property type="entry name" value="ABC_TRANSPORTER_2"/>
    <property type="match status" value="1"/>
</dbReference>
<dbReference type="InterPro" id="IPR027417">
    <property type="entry name" value="P-loop_NTPase"/>
</dbReference>
<evidence type="ECO:0000313" key="12">
    <source>
        <dbReference type="EMBL" id="VDI47230.1"/>
    </source>
</evidence>
<evidence type="ECO:0000313" key="13">
    <source>
        <dbReference type="Proteomes" id="UP000596742"/>
    </source>
</evidence>
<dbReference type="EMBL" id="UYJE01006582">
    <property type="protein sequence ID" value="VDI47230.1"/>
    <property type="molecule type" value="Genomic_DNA"/>
</dbReference>
<dbReference type="Pfam" id="PF00005">
    <property type="entry name" value="ABC_tran"/>
    <property type="match status" value="2"/>
</dbReference>
<dbReference type="PROSITE" id="PS00211">
    <property type="entry name" value="ABC_TRANSPORTER_1"/>
    <property type="match status" value="1"/>
</dbReference>
<proteinExistence type="inferred from homology"/>
<evidence type="ECO:0000256" key="6">
    <source>
        <dbReference type="ARBA" id="ARBA00022840"/>
    </source>
</evidence>
<feature type="transmembrane region" description="Helical" evidence="9">
    <location>
        <begin position="502"/>
        <end position="524"/>
    </location>
</feature>
<comment type="subcellular location">
    <subcellularLocation>
        <location evidence="1">Membrane</location>
        <topology evidence="1">Multi-pass membrane protein</topology>
    </subcellularLocation>
</comment>
<organism evidence="12 13">
    <name type="scientific">Mytilus galloprovincialis</name>
    <name type="common">Mediterranean mussel</name>
    <dbReference type="NCBI Taxonomy" id="29158"/>
    <lineage>
        <taxon>Eukaryota</taxon>
        <taxon>Metazoa</taxon>
        <taxon>Spiralia</taxon>
        <taxon>Lophotrochozoa</taxon>
        <taxon>Mollusca</taxon>
        <taxon>Bivalvia</taxon>
        <taxon>Autobranchia</taxon>
        <taxon>Pteriomorphia</taxon>
        <taxon>Mytilida</taxon>
        <taxon>Mytiloidea</taxon>
        <taxon>Mytilidae</taxon>
        <taxon>Mytilinae</taxon>
        <taxon>Mytilus</taxon>
    </lineage>
</organism>
<keyword evidence="7 9" id="KW-1133">Transmembrane helix</keyword>
<evidence type="ECO:0000259" key="11">
    <source>
        <dbReference type="PROSITE" id="PS50929"/>
    </source>
</evidence>
<feature type="domain" description="ABC transmembrane type-1" evidence="11">
    <location>
        <begin position="503"/>
        <end position="804"/>
    </location>
</feature>
<evidence type="ECO:0000256" key="4">
    <source>
        <dbReference type="ARBA" id="ARBA00022692"/>
    </source>
</evidence>
<sequence>MEVQQRYLYLTGGIDILFYQGKQLLHIALLVPYFLTSSHITSATIFVTMSCVALIHNVWIGFGIDIACHVSQFGVSVKRFKVKCRFMGTVLEKERNAQWKFFHLRNIEENKFYVGDRILCLALYVPYVLTTSHIKAKSIFITMMCIKLVHEVWVGCGMEAFDDSCVLKVCIKRIQKFLLLDELKKESHLERADSVEPGDCYISINNITGKWDPESEQTTLKDINANVQRGKLLAVIGPVGAGKSSLLMSVLGEIPLVNGDVKVHGRISYVAQQPWVFSASVRQNIVFGNKYEQSKYNRILKACALNKDIELMPNGDATLIGDRGVSLSGGQRARVSLARALYIDADVYLLDDPLSAVDAAVSRHLFEKVVLGVLKNKPVILVTHQLQFLKEADEILILKEGKCLGQGTFDEMSQSGIDFSSLLKRDKEEEEVKEEEHHQEVSYHIENAKLANIGSMMSLTSIGTEFEPDPVQLPEEEERQEGTVGWKVYYEWLKNGCGPFKFIILILLNLLTQGLYVTSDWWLALWSNKEENKHAAIALDKELRFQGYNVTNVTIPFVDTHENVYIFTGIIAAVFLFGLLRALMFFKVAVDSSMNMHNKMFNSLLRSPISFFDTNPVGRILNRFSKDTGHMDDLLPITLFDFIQCFLLIIGIVVVVGIVLPWVFIPLIPIGILFVVVRRYYIMTSRHIKRLEGTTRSPVFSHLSASLQGLHTIRAFGVQDKFQEEFDNHQNLHTEAWFLFLATSRWLAVRLDWMCAVFVSIVAFLCVVLADSLDAGRVGLTLTYAMTLMGMFQWAVRQSAEVENQMISVERVMQYSKLPSEADLTSDKDHKPPPDWPVHGKITGDKVCLRYSSTGPMVLKYLKFSIESKEKIGIVGRTGAGKSSLIAMLFRMIEPEGQVMIDGVNIVNIGLHELRNKISIIPQDPVLFTGPLRKNLDPFGEHADSSLWSALEEVQLKPAIEELPSQLETEVSEGGINFSVGQRQLICLARAILRRNKILMIDVVINRIK</sequence>
<keyword evidence="5" id="KW-0547">Nucleotide-binding</keyword>
<gene>
    <name evidence="12" type="ORF">MGAL_10B042754</name>
</gene>
<dbReference type="FunFam" id="3.40.50.300:FF:000482">
    <property type="entry name" value="Multidrug resistance-associated protein member 4"/>
    <property type="match status" value="1"/>
</dbReference>
<comment type="caution">
    <text evidence="12">The sequence shown here is derived from an EMBL/GenBank/DDBJ whole genome shotgun (WGS) entry which is preliminary data.</text>
</comment>
<evidence type="ECO:0000259" key="10">
    <source>
        <dbReference type="PROSITE" id="PS50893"/>
    </source>
</evidence>
<evidence type="ECO:0000256" key="2">
    <source>
        <dbReference type="ARBA" id="ARBA00009726"/>
    </source>
</evidence>
<dbReference type="SMART" id="SM00382">
    <property type="entry name" value="AAA"/>
    <property type="match status" value="2"/>
</dbReference>
<dbReference type="GO" id="GO:0016020">
    <property type="term" value="C:membrane"/>
    <property type="evidence" value="ECO:0007669"/>
    <property type="project" value="UniProtKB-SubCell"/>
</dbReference>
<keyword evidence="6 12" id="KW-0067">ATP-binding</keyword>
<feature type="transmembrane region" description="Helical" evidence="9">
    <location>
        <begin position="751"/>
        <end position="770"/>
    </location>
</feature>
<dbReference type="PANTHER" id="PTHR24223:SF456">
    <property type="entry name" value="MULTIDRUG RESISTANCE-ASSOCIATED PROTEIN LETHAL(2)03659"/>
    <property type="match status" value="1"/>
</dbReference>
<dbReference type="SUPFAM" id="SSF90123">
    <property type="entry name" value="ABC transporter transmembrane region"/>
    <property type="match status" value="1"/>
</dbReference>
<dbReference type="InterPro" id="IPR017871">
    <property type="entry name" value="ABC_transporter-like_CS"/>
</dbReference>
<dbReference type="InterPro" id="IPR003593">
    <property type="entry name" value="AAA+_ATPase"/>
</dbReference>